<evidence type="ECO:0000313" key="3">
    <source>
        <dbReference type="Proteomes" id="UP000046187"/>
    </source>
</evidence>
<proteinExistence type="inferred from homology"/>
<gene>
    <name evidence="2" type="ORF">XTALMG727_0437</name>
</gene>
<dbReference type="CDD" id="cd06662">
    <property type="entry name" value="SURF1"/>
    <property type="match status" value="1"/>
</dbReference>
<keyword evidence="1" id="KW-0812">Transmembrane</keyword>
<reference evidence="3" key="1">
    <citation type="submission" date="2015-07" db="EMBL/GenBank/DDBJ databases">
        <authorList>
            <person name="Wibberg D."/>
        </authorList>
    </citation>
    <scope>NUCLEOTIDE SEQUENCE [LARGE SCALE GENOMIC DNA]</scope>
</reference>
<dbReference type="EMBL" id="CXOI01000006">
    <property type="protein sequence ID" value="CTP82890.1"/>
    <property type="molecule type" value="Genomic_DNA"/>
</dbReference>
<dbReference type="RefSeq" id="WP_231108381.1">
    <property type="nucleotide sequence ID" value="NZ_CXOI01000006.1"/>
</dbReference>
<protein>
    <recommendedName>
        <fullName evidence="1">SURF1-like protein</fullName>
    </recommendedName>
</protein>
<dbReference type="InterPro" id="IPR002994">
    <property type="entry name" value="Surf1/Shy1"/>
</dbReference>
<comment type="similarity">
    <text evidence="1">Belongs to the SURF1 family.</text>
</comment>
<dbReference type="Proteomes" id="UP000046187">
    <property type="component" value="Unassembled WGS sequence"/>
</dbReference>
<dbReference type="AlphaFoldDB" id="A0A0K2ZHP9"/>
<comment type="caution">
    <text evidence="1">Lacks conserved residue(s) required for the propagation of feature annotation.</text>
</comment>
<name>A0A0K2ZHP9_9XANT</name>
<evidence type="ECO:0000256" key="1">
    <source>
        <dbReference type="RuleBase" id="RU363076"/>
    </source>
</evidence>
<keyword evidence="3" id="KW-1185">Reference proteome</keyword>
<keyword evidence="1" id="KW-1133">Transmembrane helix</keyword>
<evidence type="ECO:0000313" key="2">
    <source>
        <dbReference type="EMBL" id="CTP82890.1"/>
    </source>
</evidence>
<dbReference type="GO" id="GO:0005886">
    <property type="term" value="C:plasma membrane"/>
    <property type="evidence" value="ECO:0007669"/>
    <property type="project" value="UniProtKB-SubCell"/>
</dbReference>
<sequence length="274" mass="29626">MTLAASPRVAARARMPLWLGWGLALAVALGFCALGRWQLLRMHEKQALLAQAAHIRERPQALAVALRTARPAQLAWVHGAGRFLPGQILLDNQLREGRSGVKVYQPFLADGASAPLLVELGWLPLPADRALPRPVPLQGRYTLVGLLGPAPSHGLTLGPALVAAPAPQLWLAMRIEPAAIGRALGRRDILSQVLRLDPALPLGYPRDLDMLPNTLPPERHLGYAVQWFGLALAMLITAGLLSWRARKGRGALILAPARSACMLSWRARKGRGGR</sequence>
<dbReference type="Pfam" id="PF02104">
    <property type="entry name" value="SURF1"/>
    <property type="match status" value="1"/>
</dbReference>
<keyword evidence="1" id="KW-1003">Cell membrane</keyword>
<comment type="subcellular location">
    <subcellularLocation>
        <location evidence="1">Cell membrane</location>
        <topology evidence="1">Multi-pass membrane protein</topology>
    </subcellularLocation>
</comment>
<dbReference type="PROSITE" id="PS50895">
    <property type="entry name" value="SURF1"/>
    <property type="match status" value="1"/>
</dbReference>
<feature type="transmembrane region" description="Helical" evidence="1">
    <location>
        <begin position="221"/>
        <end position="243"/>
    </location>
</feature>
<accession>A0A0K2ZHP9</accession>
<keyword evidence="1" id="KW-0472">Membrane</keyword>
<organism evidence="2 3">
    <name type="scientific">Xanthomonas graminis pv. arrhenatheri LMG 727</name>
    <dbReference type="NCBI Taxonomy" id="1195923"/>
    <lineage>
        <taxon>Bacteria</taxon>
        <taxon>Pseudomonadati</taxon>
        <taxon>Pseudomonadota</taxon>
        <taxon>Gammaproteobacteria</taxon>
        <taxon>Lysobacterales</taxon>
        <taxon>Lysobacteraceae</taxon>
        <taxon>Xanthomonas</taxon>
        <taxon>Xanthomonas translucens group</taxon>
        <taxon>Xanthomonas graminis</taxon>
    </lineage>
</organism>